<dbReference type="Gramene" id="Mp3g04150.1">
    <property type="protein sequence ID" value="Mp3g04150.1.cds"/>
    <property type="gene ID" value="Mp3g04150"/>
</dbReference>
<feature type="compositionally biased region" description="Basic and acidic residues" evidence="1">
    <location>
        <begin position="98"/>
        <end position="121"/>
    </location>
</feature>
<gene>
    <name evidence="2" type="ORF">MARPO_0022s0116</name>
</gene>
<keyword evidence="3" id="KW-1185">Reference proteome</keyword>
<organism evidence="2 3">
    <name type="scientific">Marchantia polymorpha</name>
    <name type="common">Common liverwort</name>
    <name type="synonym">Marchantia aquatica</name>
    <dbReference type="NCBI Taxonomy" id="3197"/>
    <lineage>
        <taxon>Eukaryota</taxon>
        <taxon>Viridiplantae</taxon>
        <taxon>Streptophyta</taxon>
        <taxon>Embryophyta</taxon>
        <taxon>Marchantiophyta</taxon>
        <taxon>Marchantiopsida</taxon>
        <taxon>Marchantiidae</taxon>
        <taxon>Marchantiales</taxon>
        <taxon>Marchantiaceae</taxon>
        <taxon>Marchantia</taxon>
    </lineage>
</organism>
<feature type="compositionally biased region" description="Low complexity" evidence="1">
    <location>
        <begin position="76"/>
        <end position="85"/>
    </location>
</feature>
<feature type="region of interest" description="Disordered" evidence="1">
    <location>
        <begin position="28"/>
        <end position="126"/>
    </location>
</feature>
<feature type="compositionally biased region" description="Low complexity" evidence="1">
    <location>
        <begin position="240"/>
        <end position="252"/>
    </location>
</feature>
<dbReference type="AlphaFoldDB" id="A0A2R6XD33"/>
<feature type="compositionally biased region" description="Low complexity" evidence="1">
    <location>
        <begin position="270"/>
        <end position="279"/>
    </location>
</feature>
<proteinExistence type="predicted"/>
<dbReference type="EMBL" id="KZ772694">
    <property type="protein sequence ID" value="PTQ44015.1"/>
    <property type="molecule type" value="Genomic_DNA"/>
</dbReference>
<reference evidence="3" key="1">
    <citation type="journal article" date="2017" name="Cell">
        <title>Insights into land plant evolution garnered from the Marchantia polymorpha genome.</title>
        <authorList>
            <person name="Bowman J.L."/>
            <person name="Kohchi T."/>
            <person name="Yamato K.T."/>
            <person name="Jenkins J."/>
            <person name="Shu S."/>
            <person name="Ishizaki K."/>
            <person name="Yamaoka S."/>
            <person name="Nishihama R."/>
            <person name="Nakamura Y."/>
            <person name="Berger F."/>
            <person name="Adam C."/>
            <person name="Aki S.S."/>
            <person name="Althoff F."/>
            <person name="Araki T."/>
            <person name="Arteaga-Vazquez M.A."/>
            <person name="Balasubrmanian S."/>
            <person name="Barry K."/>
            <person name="Bauer D."/>
            <person name="Boehm C.R."/>
            <person name="Briginshaw L."/>
            <person name="Caballero-Perez J."/>
            <person name="Catarino B."/>
            <person name="Chen F."/>
            <person name="Chiyoda S."/>
            <person name="Chovatia M."/>
            <person name="Davies K.M."/>
            <person name="Delmans M."/>
            <person name="Demura T."/>
            <person name="Dierschke T."/>
            <person name="Dolan L."/>
            <person name="Dorantes-Acosta A.E."/>
            <person name="Eklund D.M."/>
            <person name="Florent S.N."/>
            <person name="Flores-Sandoval E."/>
            <person name="Fujiyama A."/>
            <person name="Fukuzawa H."/>
            <person name="Galik B."/>
            <person name="Grimanelli D."/>
            <person name="Grimwood J."/>
            <person name="Grossniklaus U."/>
            <person name="Hamada T."/>
            <person name="Haseloff J."/>
            <person name="Hetherington A.J."/>
            <person name="Higo A."/>
            <person name="Hirakawa Y."/>
            <person name="Hundley H.N."/>
            <person name="Ikeda Y."/>
            <person name="Inoue K."/>
            <person name="Inoue S.I."/>
            <person name="Ishida S."/>
            <person name="Jia Q."/>
            <person name="Kakita M."/>
            <person name="Kanazawa T."/>
            <person name="Kawai Y."/>
            <person name="Kawashima T."/>
            <person name="Kennedy M."/>
            <person name="Kinose K."/>
            <person name="Kinoshita T."/>
            <person name="Kohara Y."/>
            <person name="Koide E."/>
            <person name="Komatsu K."/>
            <person name="Kopischke S."/>
            <person name="Kubo M."/>
            <person name="Kyozuka J."/>
            <person name="Lagercrantz U."/>
            <person name="Lin S.S."/>
            <person name="Lindquist E."/>
            <person name="Lipzen A.M."/>
            <person name="Lu C.W."/>
            <person name="De Luna E."/>
            <person name="Martienssen R.A."/>
            <person name="Minamino N."/>
            <person name="Mizutani M."/>
            <person name="Mizutani M."/>
            <person name="Mochizuki N."/>
            <person name="Monte I."/>
            <person name="Mosher R."/>
            <person name="Nagasaki H."/>
            <person name="Nakagami H."/>
            <person name="Naramoto S."/>
            <person name="Nishitani K."/>
            <person name="Ohtani M."/>
            <person name="Okamoto T."/>
            <person name="Okumura M."/>
            <person name="Phillips J."/>
            <person name="Pollak B."/>
            <person name="Reinders A."/>
            <person name="Rovekamp M."/>
            <person name="Sano R."/>
            <person name="Sawa S."/>
            <person name="Schmid M.W."/>
            <person name="Shirakawa M."/>
            <person name="Solano R."/>
            <person name="Spunde A."/>
            <person name="Suetsugu N."/>
            <person name="Sugano S."/>
            <person name="Sugiyama A."/>
            <person name="Sun R."/>
            <person name="Suzuki Y."/>
            <person name="Takenaka M."/>
            <person name="Takezawa D."/>
            <person name="Tomogane H."/>
            <person name="Tsuzuki M."/>
            <person name="Ueda T."/>
            <person name="Umeda M."/>
            <person name="Ward J.M."/>
            <person name="Watanabe Y."/>
            <person name="Yazaki K."/>
            <person name="Yokoyama R."/>
            <person name="Yoshitake Y."/>
            <person name="Yotsui I."/>
            <person name="Zachgo S."/>
            <person name="Schmutz J."/>
        </authorList>
    </citation>
    <scope>NUCLEOTIDE SEQUENCE [LARGE SCALE GENOMIC DNA]</scope>
    <source>
        <strain evidence="3">Tak-1</strain>
    </source>
</reference>
<feature type="compositionally biased region" description="Basic residues" evidence="1">
    <location>
        <begin position="256"/>
        <end position="269"/>
    </location>
</feature>
<protein>
    <submittedName>
        <fullName evidence="2">Uncharacterized protein</fullName>
    </submittedName>
</protein>
<accession>A0A2R6XD33</accession>
<dbReference type="Proteomes" id="UP000244005">
    <property type="component" value="Unassembled WGS sequence"/>
</dbReference>
<feature type="region of interest" description="Disordered" evidence="1">
    <location>
        <begin position="221"/>
        <end position="285"/>
    </location>
</feature>
<sequence length="285" mass="29956">MIERKEVRYTIRTRRTYRVAGAHWPPAQLSRSRVPAPCEPGPSAPSLSCPVPAGPGPGPGSPPAPTPLGPSGGAGPEAPARGVAPSPVDRPGASGEPGGRRESRTGHREERWGRVEDRELSVQRSAGGPALEAGIAPAYCMMQAVESGGAGAGGGRGRGPCASCRACGRCHPGLRLSLRLRPLASRIQWLRGGWLAQFIEERPGSLGYIEFKSPQRPISLSQLPVPVPAPAPAPRPPGTPSSLPQHLSLSPPRSHPSQHHHPLAHRPSHRSSAQRSAAPRARESK</sequence>
<feature type="compositionally biased region" description="Pro residues" evidence="1">
    <location>
        <begin position="52"/>
        <end position="68"/>
    </location>
</feature>
<evidence type="ECO:0000313" key="3">
    <source>
        <dbReference type="Proteomes" id="UP000244005"/>
    </source>
</evidence>
<name>A0A2R6XD33_MARPO</name>
<feature type="compositionally biased region" description="Pro residues" evidence="1">
    <location>
        <begin position="225"/>
        <end position="239"/>
    </location>
</feature>
<evidence type="ECO:0000256" key="1">
    <source>
        <dbReference type="SAM" id="MobiDB-lite"/>
    </source>
</evidence>
<evidence type="ECO:0000313" key="2">
    <source>
        <dbReference type="EMBL" id="PTQ44015.1"/>
    </source>
</evidence>